<gene>
    <name evidence="7" type="ORF">SAMN05444004_104203</name>
</gene>
<evidence type="ECO:0000313" key="7">
    <source>
        <dbReference type="EMBL" id="SDY95026.1"/>
    </source>
</evidence>
<feature type="transmembrane region" description="Helical" evidence="5">
    <location>
        <begin position="34"/>
        <end position="53"/>
    </location>
</feature>
<dbReference type="RefSeq" id="WP_244504573.1">
    <property type="nucleotide sequence ID" value="NZ_FNPX01000004.1"/>
</dbReference>
<feature type="transmembrane region" description="Helical" evidence="5">
    <location>
        <begin position="111"/>
        <end position="133"/>
    </location>
</feature>
<comment type="subcellular location">
    <subcellularLocation>
        <location evidence="1">Membrane</location>
        <topology evidence="1">Multi-pass membrane protein</topology>
    </subcellularLocation>
</comment>
<evidence type="ECO:0000256" key="2">
    <source>
        <dbReference type="ARBA" id="ARBA00022692"/>
    </source>
</evidence>
<dbReference type="Proteomes" id="UP000198914">
    <property type="component" value="Unassembled WGS sequence"/>
</dbReference>
<organism evidence="7 8">
    <name type="scientific">Jannaschia faecimaris</name>
    <dbReference type="NCBI Taxonomy" id="1244108"/>
    <lineage>
        <taxon>Bacteria</taxon>
        <taxon>Pseudomonadati</taxon>
        <taxon>Pseudomonadota</taxon>
        <taxon>Alphaproteobacteria</taxon>
        <taxon>Rhodobacterales</taxon>
        <taxon>Roseobacteraceae</taxon>
        <taxon>Jannaschia</taxon>
    </lineage>
</organism>
<keyword evidence="4 5" id="KW-0472">Membrane</keyword>
<keyword evidence="8" id="KW-1185">Reference proteome</keyword>
<dbReference type="AlphaFoldDB" id="A0A1H3P1N1"/>
<dbReference type="GO" id="GO:0016020">
    <property type="term" value="C:membrane"/>
    <property type="evidence" value="ECO:0007669"/>
    <property type="project" value="UniProtKB-SubCell"/>
</dbReference>
<protein>
    <submittedName>
        <fullName evidence="7">RDD family protein</fullName>
    </submittedName>
</protein>
<feature type="transmembrane region" description="Helical" evidence="5">
    <location>
        <begin position="59"/>
        <end position="80"/>
    </location>
</feature>
<evidence type="ECO:0000259" key="6">
    <source>
        <dbReference type="Pfam" id="PF06271"/>
    </source>
</evidence>
<reference evidence="8" key="1">
    <citation type="submission" date="2016-10" db="EMBL/GenBank/DDBJ databases">
        <authorList>
            <person name="Varghese N."/>
            <person name="Submissions S."/>
        </authorList>
    </citation>
    <scope>NUCLEOTIDE SEQUENCE [LARGE SCALE GENOMIC DNA]</scope>
    <source>
        <strain evidence="8">DSM 100420</strain>
    </source>
</reference>
<evidence type="ECO:0000256" key="1">
    <source>
        <dbReference type="ARBA" id="ARBA00004141"/>
    </source>
</evidence>
<accession>A0A1H3P1N1</accession>
<keyword evidence="3 5" id="KW-1133">Transmembrane helix</keyword>
<evidence type="ECO:0000256" key="5">
    <source>
        <dbReference type="SAM" id="Phobius"/>
    </source>
</evidence>
<keyword evidence="2 5" id="KW-0812">Transmembrane</keyword>
<sequence>MTHWTDMTNRNDSRLPDPMIEAQFYDGVLAKRSFAWIVDVAIITALSVGAGIATLTIGFFLWPIFFIVIGTLYRVSTLANRSATWGMRMMGIELRGHDGQRFDTTQSILHVLGYYGSMMFVLPMLASIAAMLITDRRQSLTDLVLGSAAINRPA</sequence>
<name>A0A1H3P1N1_9RHOB</name>
<evidence type="ECO:0000256" key="4">
    <source>
        <dbReference type="ARBA" id="ARBA00023136"/>
    </source>
</evidence>
<evidence type="ECO:0000256" key="3">
    <source>
        <dbReference type="ARBA" id="ARBA00022989"/>
    </source>
</evidence>
<proteinExistence type="predicted"/>
<feature type="domain" description="RDD" evidence="6">
    <location>
        <begin position="29"/>
        <end position="145"/>
    </location>
</feature>
<dbReference type="EMBL" id="FNPX01000004">
    <property type="protein sequence ID" value="SDY95026.1"/>
    <property type="molecule type" value="Genomic_DNA"/>
</dbReference>
<dbReference type="Pfam" id="PF06271">
    <property type="entry name" value="RDD"/>
    <property type="match status" value="1"/>
</dbReference>
<evidence type="ECO:0000313" key="8">
    <source>
        <dbReference type="Proteomes" id="UP000198914"/>
    </source>
</evidence>
<dbReference type="STRING" id="1244108.SAMN05444004_104203"/>
<dbReference type="InterPro" id="IPR010432">
    <property type="entry name" value="RDD"/>
</dbReference>